<dbReference type="PANTHER" id="PTHR34704">
    <property type="entry name" value="ATPASE"/>
    <property type="match status" value="1"/>
</dbReference>
<protein>
    <submittedName>
        <fullName evidence="3">Putative ATPase (AAA+ superfamily)</fullName>
    </submittedName>
</protein>
<gene>
    <name evidence="3" type="ORF">Theba_1185</name>
</gene>
<sequence>MFINREKELASLRKLKNSGKFEMAVVYGRRRVGKTTLLKEFSKEMESIFFVCDEVNEKMMLRNFSEVVLEHFGQKDTLSSFESWEKAIRFVASQAKEKRLLLIIDEYSYLANASSYFPSVLQRLIDHELLETRLYLVLCGSSVSFMESEVLGSRSPLFGRRTAQMRVEPFTYREASLFFPELSNEEKIIAYGVLGGIPQYLQKWNQHLPYKENIANNFLDTSAYLYAEPRFLLRQELREPSLYNTIIESIAQGASRLNEISTRIGEPNDKTAKYIATLLNLNILGREVPVTEKITSRKAIYYIRDNLFKFWYTFVFPNLSLIETGMTEELLNKKIAEGLSKYLGLAFENICREYLSYKSVRGELPFRITKLGKWWGNNPAKKKEEEIDLLGLGENQIIIGECKWTNAGVGVGELERLREKGSIIDCQNRIFVIFSKRGFTADLEELAARDASVYLATLDDLFS</sequence>
<dbReference type="AlphaFoldDB" id="I2F4N0"/>
<dbReference type="eggNOG" id="COG1672">
    <property type="taxonomic scope" value="Bacteria"/>
</dbReference>
<dbReference type="PANTHER" id="PTHR34704:SF1">
    <property type="entry name" value="ATPASE"/>
    <property type="match status" value="1"/>
</dbReference>
<dbReference type="EMBL" id="CP003532">
    <property type="protein sequence ID" value="AFK06883.1"/>
    <property type="molecule type" value="Genomic_DNA"/>
</dbReference>
<dbReference type="InterPro" id="IPR004256">
    <property type="entry name" value="DUF234"/>
</dbReference>
<dbReference type="Proteomes" id="UP000002881">
    <property type="component" value="Chromosome"/>
</dbReference>
<name>I2F4N0_9BACT</name>
<evidence type="ECO:0000259" key="1">
    <source>
        <dbReference type="Pfam" id="PF01637"/>
    </source>
</evidence>
<dbReference type="InterPro" id="IPR027417">
    <property type="entry name" value="P-loop_NTPase"/>
</dbReference>
<dbReference type="KEGG" id="mpg:Theba_1185"/>
<dbReference type="SUPFAM" id="SSF52980">
    <property type="entry name" value="Restriction endonuclease-like"/>
    <property type="match status" value="1"/>
</dbReference>
<dbReference type="GO" id="GO:0005524">
    <property type="term" value="F:ATP binding"/>
    <property type="evidence" value="ECO:0007669"/>
    <property type="project" value="InterPro"/>
</dbReference>
<evidence type="ECO:0000259" key="2">
    <source>
        <dbReference type="Pfam" id="PF03008"/>
    </source>
</evidence>
<evidence type="ECO:0000313" key="3">
    <source>
        <dbReference type="EMBL" id="AFK06883.1"/>
    </source>
</evidence>
<keyword evidence="4" id="KW-1185">Reference proteome</keyword>
<dbReference type="InterPro" id="IPR011335">
    <property type="entry name" value="Restrct_endonuc-II-like"/>
</dbReference>
<organism evidence="3 4">
    <name type="scientific">Mesotoga prima MesG1.Ag.4.2</name>
    <dbReference type="NCBI Taxonomy" id="660470"/>
    <lineage>
        <taxon>Bacteria</taxon>
        <taxon>Thermotogati</taxon>
        <taxon>Thermotogota</taxon>
        <taxon>Thermotogae</taxon>
        <taxon>Kosmotogales</taxon>
        <taxon>Kosmotogaceae</taxon>
        <taxon>Mesotoga</taxon>
    </lineage>
</organism>
<reference evidence="3 4" key="1">
    <citation type="journal article" date="2012" name="Genome Biol. Evol.">
        <title>Genome Sequence of the Mesophilic Thermotogales Bacterium Mesotoga prima MesG1.Ag.4.2 Reveals the Largest Thermotogales Genome To Date.</title>
        <authorList>
            <person name="Zhaxybayeva O."/>
            <person name="Swithers K.S."/>
            <person name="Foght J."/>
            <person name="Green A.G."/>
            <person name="Bruce D."/>
            <person name="Detter C."/>
            <person name="Han S."/>
            <person name="Teshima H."/>
            <person name="Han J."/>
            <person name="Woyke T."/>
            <person name="Pitluck S."/>
            <person name="Nolan M."/>
            <person name="Ivanova N."/>
            <person name="Pati A."/>
            <person name="Land M.L."/>
            <person name="Dlutek M."/>
            <person name="Doolittle W.F."/>
            <person name="Noll K.M."/>
            <person name="Nesbo C.L."/>
        </authorList>
    </citation>
    <scope>NUCLEOTIDE SEQUENCE [LARGE SCALE GENOMIC DNA]</scope>
    <source>
        <strain evidence="4">mesG1.Ag.4.2</strain>
    </source>
</reference>
<dbReference type="SUPFAM" id="SSF52540">
    <property type="entry name" value="P-loop containing nucleoside triphosphate hydrolases"/>
    <property type="match status" value="1"/>
</dbReference>
<dbReference type="RefSeq" id="WP_014730871.1">
    <property type="nucleotide sequence ID" value="NC_017934.1"/>
</dbReference>
<dbReference type="Pfam" id="PF01637">
    <property type="entry name" value="ATPase_2"/>
    <property type="match status" value="1"/>
</dbReference>
<feature type="domain" description="DUF234" evidence="2">
    <location>
        <begin position="311"/>
        <end position="406"/>
    </location>
</feature>
<evidence type="ECO:0000313" key="4">
    <source>
        <dbReference type="Proteomes" id="UP000002881"/>
    </source>
</evidence>
<dbReference type="HOGENOM" id="CLU_041137_3_0_0"/>
<dbReference type="Gene3D" id="3.40.50.300">
    <property type="entry name" value="P-loop containing nucleotide triphosphate hydrolases"/>
    <property type="match status" value="1"/>
</dbReference>
<dbReference type="Pfam" id="PF03008">
    <property type="entry name" value="DUF234"/>
    <property type="match status" value="1"/>
</dbReference>
<proteinExistence type="predicted"/>
<dbReference type="InterPro" id="IPR011579">
    <property type="entry name" value="ATPase_dom"/>
</dbReference>
<dbReference type="GeneID" id="87107000"/>
<dbReference type="STRING" id="660470.Theba_1185"/>
<feature type="domain" description="ATPase" evidence="1">
    <location>
        <begin position="2"/>
        <end position="203"/>
    </location>
</feature>
<accession>I2F4N0</accession>